<dbReference type="InterPro" id="IPR001853">
    <property type="entry name" value="DSBA-like_thioredoxin_dom"/>
</dbReference>
<dbReference type="Gene3D" id="3.40.30.10">
    <property type="entry name" value="Glutaredoxin"/>
    <property type="match status" value="1"/>
</dbReference>
<evidence type="ECO:0000256" key="3">
    <source>
        <dbReference type="ARBA" id="ARBA00023157"/>
    </source>
</evidence>
<evidence type="ECO:0000256" key="2">
    <source>
        <dbReference type="ARBA" id="ARBA00022729"/>
    </source>
</evidence>
<feature type="domain" description="DSBA-like thioredoxin" evidence="6">
    <location>
        <begin position="52"/>
        <end position="192"/>
    </location>
</feature>
<dbReference type="EMBL" id="JBDKXB010000018">
    <property type="protein sequence ID" value="MEY6433249.1"/>
    <property type="molecule type" value="Genomic_DNA"/>
</dbReference>
<proteinExistence type="inferred from homology"/>
<dbReference type="InterPro" id="IPR050824">
    <property type="entry name" value="Thiol_disulfide_DsbA"/>
</dbReference>
<evidence type="ECO:0000256" key="5">
    <source>
        <dbReference type="PIRNR" id="PIRNR001488"/>
    </source>
</evidence>
<dbReference type="InterPro" id="IPR036249">
    <property type="entry name" value="Thioredoxin-like_sf"/>
</dbReference>
<dbReference type="SUPFAM" id="SSF52833">
    <property type="entry name" value="Thioredoxin-like"/>
    <property type="match status" value="1"/>
</dbReference>
<keyword evidence="5" id="KW-0574">Periplasm</keyword>
<organism evidence="7 8">
    <name type="scientific">Thioalkalicoccus limnaeus</name>
    <dbReference type="NCBI Taxonomy" id="120681"/>
    <lineage>
        <taxon>Bacteria</taxon>
        <taxon>Pseudomonadati</taxon>
        <taxon>Pseudomonadota</taxon>
        <taxon>Gammaproteobacteria</taxon>
        <taxon>Chromatiales</taxon>
        <taxon>Chromatiaceae</taxon>
        <taxon>Thioalkalicoccus</taxon>
    </lineage>
</organism>
<dbReference type="RefSeq" id="WP_369667636.1">
    <property type="nucleotide sequence ID" value="NZ_JBDKXB010000018.1"/>
</dbReference>
<sequence>MILTRRRFSQLLITGIGLAAVPAWAANLVEGRDWRLLSPAQPSDAEPGKIEVLEFFSYGCPHCSDLNRVSKPWVATLPEDVLVRRVPVSFGRSAWANLGRLYYALDYTGDLDRLDRAVFDALHKERRRLFTEREILAWLGDQGVDTESFAKVFNSFGVHARLARSDQLVANYQVNAVPMIAVAGRYIVVGSEATGFGDLLVITEGLIDKARTELVG</sequence>
<evidence type="ECO:0000256" key="4">
    <source>
        <dbReference type="ARBA" id="ARBA00023284"/>
    </source>
</evidence>
<keyword evidence="2" id="KW-0732">Signal</keyword>
<evidence type="ECO:0000256" key="1">
    <source>
        <dbReference type="ARBA" id="ARBA00005791"/>
    </source>
</evidence>
<keyword evidence="8" id="KW-1185">Reference proteome</keyword>
<keyword evidence="4" id="KW-0676">Redox-active center</keyword>
<comment type="similarity">
    <text evidence="1">Belongs to the thioredoxin family. DsbA subfamily.</text>
</comment>
<dbReference type="Pfam" id="PF01323">
    <property type="entry name" value="DSBA"/>
    <property type="match status" value="1"/>
</dbReference>
<evidence type="ECO:0000313" key="8">
    <source>
        <dbReference type="Proteomes" id="UP001564408"/>
    </source>
</evidence>
<protein>
    <recommendedName>
        <fullName evidence="5">Thiol:disulfide interchange protein</fullName>
    </recommendedName>
</protein>
<evidence type="ECO:0000259" key="6">
    <source>
        <dbReference type="Pfam" id="PF01323"/>
    </source>
</evidence>
<name>A0ABV4BGZ5_9GAMM</name>
<accession>A0ABV4BGZ5</accession>
<dbReference type="PANTHER" id="PTHR35891:SF3">
    <property type="entry name" value="THIOL:DISULFIDE INTERCHANGE PROTEIN DSBL"/>
    <property type="match status" value="1"/>
</dbReference>
<reference evidence="7 8" key="1">
    <citation type="submission" date="2024-05" db="EMBL/GenBank/DDBJ databases">
        <title>Genome Sequence and Characterization of the New Strain Purple Sulfur Bacterium of Genus Thioalkalicoccus.</title>
        <authorList>
            <person name="Bryantseva I.A."/>
            <person name="Kyndt J.A."/>
            <person name="Imhoff J.F."/>
        </authorList>
    </citation>
    <scope>NUCLEOTIDE SEQUENCE [LARGE SCALE GENOMIC DNA]</scope>
    <source>
        <strain evidence="7 8">Um2</strain>
    </source>
</reference>
<comment type="subcellular location">
    <subcellularLocation>
        <location evidence="5">Periplasm</location>
    </subcellularLocation>
</comment>
<evidence type="ECO:0000313" key="7">
    <source>
        <dbReference type="EMBL" id="MEY6433249.1"/>
    </source>
</evidence>
<dbReference type="InterPro" id="IPR023205">
    <property type="entry name" value="DsbA/DsbL"/>
</dbReference>
<dbReference type="Proteomes" id="UP001564408">
    <property type="component" value="Unassembled WGS sequence"/>
</dbReference>
<gene>
    <name evidence="7" type="ORF">ABC977_12635</name>
</gene>
<comment type="caution">
    <text evidence="7">The sequence shown here is derived from an EMBL/GenBank/DDBJ whole genome shotgun (WGS) entry which is preliminary data.</text>
</comment>
<keyword evidence="3 5" id="KW-1015">Disulfide bond</keyword>
<dbReference type="PANTHER" id="PTHR35891">
    <property type="entry name" value="THIOL:DISULFIDE INTERCHANGE PROTEIN DSBA"/>
    <property type="match status" value="1"/>
</dbReference>
<dbReference type="PIRSF" id="PIRSF001488">
    <property type="entry name" value="Tdi_protein"/>
    <property type="match status" value="1"/>
</dbReference>
<dbReference type="CDD" id="cd03019">
    <property type="entry name" value="DsbA_DsbA"/>
    <property type="match status" value="1"/>
</dbReference>